<gene>
    <name evidence="1" type="ORF">Ahy_B04g072643</name>
</gene>
<organism evidence="1 2">
    <name type="scientific">Arachis hypogaea</name>
    <name type="common">Peanut</name>
    <dbReference type="NCBI Taxonomy" id="3818"/>
    <lineage>
        <taxon>Eukaryota</taxon>
        <taxon>Viridiplantae</taxon>
        <taxon>Streptophyta</taxon>
        <taxon>Embryophyta</taxon>
        <taxon>Tracheophyta</taxon>
        <taxon>Spermatophyta</taxon>
        <taxon>Magnoliopsida</taxon>
        <taxon>eudicotyledons</taxon>
        <taxon>Gunneridae</taxon>
        <taxon>Pentapetalae</taxon>
        <taxon>rosids</taxon>
        <taxon>fabids</taxon>
        <taxon>Fabales</taxon>
        <taxon>Fabaceae</taxon>
        <taxon>Papilionoideae</taxon>
        <taxon>50 kb inversion clade</taxon>
        <taxon>dalbergioids sensu lato</taxon>
        <taxon>Dalbergieae</taxon>
        <taxon>Pterocarpus clade</taxon>
        <taxon>Arachis</taxon>
    </lineage>
</organism>
<name>A0A444ZNG4_ARAHY</name>
<keyword evidence="2" id="KW-1185">Reference proteome</keyword>
<accession>A0A444ZNG4</accession>
<protein>
    <submittedName>
        <fullName evidence="1">Uncharacterized protein</fullName>
    </submittedName>
</protein>
<dbReference type="AlphaFoldDB" id="A0A444ZNG4"/>
<evidence type="ECO:0000313" key="2">
    <source>
        <dbReference type="Proteomes" id="UP000289738"/>
    </source>
</evidence>
<proteinExistence type="predicted"/>
<comment type="caution">
    <text evidence="1">The sequence shown here is derived from an EMBL/GenBank/DDBJ whole genome shotgun (WGS) entry which is preliminary data.</text>
</comment>
<reference evidence="1 2" key="1">
    <citation type="submission" date="2019-01" db="EMBL/GenBank/DDBJ databases">
        <title>Sequencing of cultivated peanut Arachis hypogaea provides insights into genome evolution and oil improvement.</title>
        <authorList>
            <person name="Chen X."/>
        </authorList>
    </citation>
    <scope>NUCLEOTIDE SEQUENCE [LARGE SCALE GENOMIC DNA]</scope>
    <source>
        <strain evidence="2">cv. Fuhuasheng</strain>
        <tissue evidence="1">Leaves</tissue>
    </source>
</reference>
<dbReference type="Proteomes" id="UP000289738">
    <property type="component" value="Chromosome B04"/>
</dbReference>
<evidence type="ECO:0000313" key="1">
    <source>
        <dbReference type="EMBL" id="RYR15727.1"/>
    </source>
</evidence>
<dbReference type="EMBL" id="SDMP01000014">
    <property type="protein sequence ID" value="RYR15727.1"/>
    <property type="molecule type" value="Genomic_DNA"/>
</dbReference>
<sequence>MQLAFGLEVWVAGGQVTTLHRARRDLDSGCASGDIGASAYVYMEVCDSVDIFFCHRVEPDRSGATVIWWSTASTPSYTRH</sequence>